<dbReference type="AlphaFoldDB" id="A0A378VY90"/>
<gene>
    <name evidence="4" type="ORF">NCTC11421_01198</name>
</gene>
<dbReference type="PROSITE" id="PS01156">
    <property type="entry name" value="TONB_DEPENDENT_REC_2"/>
    <property type="match status" value="1"/>
</dbReference>
<reference evidence="4" key="1">
    <citation type="submission" date="2018-06" db="EMBL/GenBank/DDBJ databases">
        <authorList>
            <consortium name="Pathogen Informatics"/>
            <person name="Doyle S."/>
        </authorList>
    </citation>
    <scope>NUCLEOTIDE SEQUENCE [LARGE SCALE GENOMIC DNA]</scope>
    <source>
        <strain evidence="4">NCTC11421</strain>
    </source>
</reference>
<evidence type="ECO:0000256" key="3">
    <source>
        <dbReference type="ARBA" id="ARBA00023237"/>
    </source>
</evidence>
<dbReference type="InterPro" id="IPR010917">
    <property type="entry name" value="TonB_rcpt_CS"/>
</dbReference>
<evidence type="ECO:0000313" key="4">
    <source>
        <dbReference type="EMBL" id="SUA21090.1"/>
    </source>
</evidence>
<dbReference type="EMBL" id="UGRI01000001">
    <property type="protein sequence ID" value="SUA21090.1"/>
    <property type="molecule type" value="Genomic_DNA"/>
</dbReference>
<accession>A0A378VY90</accession>
<dbReference type="InterPro" id="IPR036942">
    <property type="entry name" value="Beta-barrel_TonB_sf"/>
</dbReference>
<dbReference type="SUPFAM" id="SSF56935">
    <property type="entry name" value="Porins"/>
    <property type="match status" value="1"/>
</dbReference>
<keyword evidence="3" id="KW-0998">Cell outer membrane</keyword>
<organism evidence="4">
    <name type="scientific">Neisseria gonorrhoeae</name>
    <dbReference type="NCBI Taxonomy" id="485"/>
    <lineage>
        <taxon>Bacteria</taxon>
        <taxon>Pseudomonadati</taxon>
        <taxon>Pseudomonadota</taxon>
        <taxon>Betaproteobacteria</taxon>
        <taxon>Neisseriales</taxon>
        <taxon>Neisseriaceae</taxon>
        <taxon>Neisseria</taxon>
    </lineage>
</organism>
<comment type="subcellular location">
    <subcellularLocation>
        <location evidence="1">Cell outer membrane</location>
    </subcellularLocation>
</comment>
<dbReference type="Gene3D" id="2.40.170.20">
    <property type="entry name" value="TonB-dependent receptor, beta-barrel domain"/>
    <property type="match status" value="1"/>
</dbReference>
<evidence type="ECO:0000256" key="2">
    <source>
        <dbReference type="ARBA" id="ARBA00023136"/>
    </source>
</evidence>
<protein>
    <submittedName>
        <fullName evidence="4">TonB-dependent receptor protein</fullName>
    </submittedName>
</protein>
<evidence type="ECO:0000256" key="1">
    <source>
        <dbReference type="ARBA" id="ARBA00004442"/>
    </source>
</evidence>
<keyword evidence="4" id="KW-0675">Receptor</keyword>
<dbReference type="GO" id="GO:0009279">
    <property type="term" value="C:cell outer membrane"/>
    <property type="evidence" value="ECO:0007669"/>
    <property type="project" value="UniProtKB-SubCell"/>
</dbReference>
<name>A0A378VY90_NEIGO</name>
<proteinExistence type="predicted"/>
<sequence>MSRVSALPRDYGRLEVGTRWLGNKLTLGGAMRYFGKSIRATAEERYIDGTTGGNTSNVRQLGKRSIKQTETLARQPLIFDFYAAYEPKKTLFPRRSQNLFDRRYIDPLDAGNDAATQRYYSSFDPKDKDEEVTCNDDNTLCNGKYGGTSKSVLTNFARGRTFLMTMSYKF</sequence>
<keyword evidence="2" id="KW-0472">Membrane</keyword>